<evidence type="ECO:0000313" key="1">
    <source>
        <dbReference type="EMBL" id="CDQ63899.1"/>
    </source>
</evidence>
<gene>
    <name evidence="1" type="ORF">GSONMT00070035001</name>
</gene>
<name>A0A060WF86_ONCMY</name>
<dbReference type="EMBL" id="FR904453">
    <property type="protein sequence ID" value="CDQ63899.1"/>
    <property type="molecule type" value="Genomic_DNA"/>
</dbReference>
<dbReference type="PaxDb" id="8022-A0A060WF86"/>
<dbReference type="Proteomes" id="UP000193380">
    <property type="component" value="Unassembled WGS sequence"/>
</dbReference>
<reference evidence="1" key="2">
    <citation type="submission" date="2014-03" db="EMBL/GenBank/DDBJ databases">
        <authorList>
            <person name="Genoscope - CEA"/>
        </authorList>
    </citation>
    <scope>NUCLEOTIDE SEQUENCE</scope>
</reference>
<sequence>MPLGDLEDGNGWKKKTSDIKENYDFKEILGT</sequence>
<accession>A0A060WF86</accession>
<proteinExistence type="predicted"/>
<protein>
    <submittedName>
        <fullName evidence="1">Uncharacterized protein</fullName>
    </submittedName>
</protein>
<dbReference type="AlphaFoldDB" id="A0A060WF86"/>
<evidence type="ECO:0000313" key="2">
    <source>
        <dbReference type="Proteomes" id="UP000193380"/>
    </source>
</evidence>
<dbReference type="STRING" id="8022.A0A060WF86"/>
<organism evidence="1 2">
    <name type="scientific">Oncorhynchus mykiss</name>
    <name type="common">Rainbow trout</name>
    <name type="synonym">Salmo gairdneri</name>
    <dbReference type="NCBI Taxonomy" id="8022"/>
    <lineage>
        <taxon>Eukaryota</taxon>
        <taxon>Metazoa</taxon>
        <taxon>Chordata</taxon>
        <taxon>Craniata</taxon>
        <taxon>Vertebrata</taxon>
        <taxon>Euteleostomi</taxon>
        <taxon>Actinopterygii</taxon>
        <taxon>Neopterygii</taxon>
        <taxon>Teleostei</taxon>
        <taxon>Protacanthopterygii</taxon>
        <taxon>Salmoniformes</taxon>
        <taxon>Salmonidae</taxon>
        <taxon>Salmoninae</taxon>
        <taxon>Oncorhynchus</taxon>
    </lineage>
</organism>
<reference evidence="1" key="1">
    <citation type="journal article" date="2014" name="Nat. Commun.">
        <title>The rainbow trout genome provides novel insights into evolution after whole-genome duplication in vertebrates.</title>
        <authorList>
            <person name="Berthelot C."/>
            <person name="Brunet F."/>
            <person name="Chalopin D."/>
            <person name="Juanchich A."/>
            <person name="Bernard M."/>
            <person name="Noel B."/>
            <person name="Bento P."/>
            <person name="Da Silva C."/>
            <person name="Labadie K."/>
            <person name="Alberti A."/>
            <person name="Aury J.M."/>
            <person name="Louis A."/>
            <person name="Dehais P."/>
            <person name="Bardou P."/>
            <person name="Montfort J."/>
            <person name="Klopp C."/>
            <person name="Cabau C."/>
            <person name="Gaspin C."/>
            <person name="Thorgaard G.H."/>
            <person name="Boussaha M."/>
            <person name="Quillet E."/>
            <person name="Guyomard R."/>
            <person name="Galiana D."/>
            <person name="Bobe J."/>
            <person name="Volff J.N."/>
            <person name="Genet C."/>
            <person name="Wincker P."/>
            <person name="Jaillon O."/>
            <person name="Roest Crollius H."/>
            <person name="Guiguen Y."/>
        </authorList>
    </citation>
    <scope>NUCLEOTIDE SEQUENCE [LARGE SCALE GENOMIC DNA]</scope>
</reference>